<evidence type="ECO:0000256" key="5">
    <source>
        <dbReference type="ARBA" id="ARBA00023136"/>
    </source>
</evidence>
<dbReference type="GO" id="GO:0005886">
    <property type="term" value="C:plasma membrane"/>
    <property type="evidence" value="ECO:0007669"/>
    <property type="project" value="UniProtKB-SubCell"/>
</dbReference>
<dbReference type="EMBL" id="MGGP01000016">
    <property type="protein sequence ID" value="OGM32307.1"/>
    <property type="molecule type" value="Genomic_DNA"/>
</dbReference>
<gene>
    <name evidence="8" type="ORF">A2803_04075</name>
</gene>
<feature type="transmembrane region" description="Helical" evidence="6">
    <location>
        <begin position="37"/>
        <end position="58"/>
    </location>
</feature>
<evidence type="ECO:0000256" key="2">
    <source>
        <dbReference type="ARBA" id="ARBA00022475"/>
    </source>
</evidence>
<comment type="caution">
    <text evidence="8">The sequence shown here is derived from an EMBL/GenBank/DDBJ whole genome shotgun (WGS) entry which is preliminary data.</text>
</comment>
<accession>A0A1F7YYF5</accession>
<evidence type="ECO:0000256" key="6">
    <source>
        <dbReference type="RuleBase" id="RU366058"/>
    </source>
</evidence>
<dbReference type="Proteomes" id="UP000178870">
    <property type="component" value="Unassembled WGS sequence"/>
</dbReference>
<feature type="domain" description="VTT" evidence="7">
    <location>
        <begin position="60"/>
        <end position="172"/>
    </location>
</feature>
<evidence type="ECO:0000256" key="3">
    <source>
        <dbReference type="ARBA" id="ARBA00022692"/>
    </source>
</evidence>
<reference evidence="8 9" key="1">
    <citation type="journal article" date="2016" name="Nat. Commun.">
        <title>Thousands of microbial genomes shed light on interconnected biogeochemical processes in an aquifer system.</title>
        <authorList>
            <person name="Anantharaman K."/>
            <person name="Brown C.T."/>
            <person name="Hug L.A."/>
            <person name="Sharon I."/>
            <person name="Castelle C.J."/>
            <person name="Probst A.J."/>
            <person name="Thomas B.C."/>
            <person name="Singh A."/>
            <person name="Wilkins M.J."/>
            <person name="Karaoz U."/>
            <person name="Brodie E.L."/>
            <person name="Williams K.H."/>
            <person name="Hubbard S.S."/>
            <person name="Banfield J.F."/>
        </authorList>
    </citation>
    <scope>NUCLEOTIDE SEQUENCE [LARGE SCALE GENOMIC DNA]</scope>
</reference>
<evidence type="ECO:0000259" key="7">
    <source>
        <dbReference type="Pfam" id="PF09335"/>
    </source>
</evidence>
<dbReference type="PANTHER" id="PTHR12677">
    <property type="entry name" value="GOLGI APPARATUS MEMBRANE PROTEIN TVP38-RELATED"/>
    <property type="match status" value="1"/>
</dbReference>
<sequence>MKEKLYSVIPVLVVIALLYLLSRSVDPNVIKEWIERAGILGPFLIILLGVVTTVIAPLSGTPLMFVGFVLYGPQIVFLLTISGIISAAVNFYISRRWGRPLIKRFVGEKNMRTVDKFTVEHGIVSLFFLRVFLGSLNDFISYAMGLTNMKFKTYFVVSLVAAIPGVLIWYTIALNSQTPLIFITFTAIFVGSFSLIFLVGKFAQQFIKQRKTVA</sequence>
<keyword evidence="2 6" id="KW-1003">Cell membrane</keyword>
<dbReference type="Pfam" id="PF09335">
    <property type="entry name" value="VTT_dom"/>
    <property type="match status" value="1"/>
</dbReference>
<feature type="transmembrane region" description="Helical" evidence="6">
    <location>
        <begin position="154"/>
        <end position="174"/>
    </location>
</feature>
<dbReference type="InterPro" id="IPR015414">
    <property type="entry name" value="TMEM64"/>
</dbReference>
<keyword evidence="4 6" id="KW-1133">Transmembrane helix</keyword>
<comment type="similarity">
    <text evidence="6">Belongs to the TVP38/TMEM64 family.</text>
</comment>
<feature type="transmembrane region" description="Helical" evidence="6">
    <location>
        <begin position="6"/>
        <end position="25"/>
    </location>
</feature>
<organism evidence="8 9">
    <name type="scientific">Candidatus Woesebacteria bacterium RIFCSPHIGHO2_01_FULL_44_21</name>
    <dbReference type="NCBI Taxonomy" id="1802503"/>
    <lineage>
        <taxon>Bacteria</taxon>
        <taxon>Candidatus Woeseibacteriota</taxon>
    </lineage>
</organism>
<keyword evidence="5 6" id="KW-0472">Membrane</keyword>
<name>A0A1F7YYF5_9BACT</name>
<evidence type="ECO:0000256" key="1">
    <source>
        <dbReference type="ARBA" id="ARBA00004651"/>
    </source>
</evidence>
<proteinExistence type="inferred from homology"/>
<dbReference type="InterPro" id="IPR032816">
    <property type="entry name" value="VTT_dom"/>
</dbReference>
<feature type="transmembrane region" description="Helical" evidence="6">
    <location>
        <begin position="70"/>
        <end position="93"/>
    </location>
</feature>
<dbReference type="PANTHER" id="PTHR12677:SF59">
    <property type="entry name" value="GOLGI APPARATUS MEMBRANE PROTEIN TVP38-RELATED"/>
    <property type="match status" value="1"/>
</dbReference>
<evidence type="ECO:0000256" key="4">
    <source>
        <dbReference type="ARBA" id="ARBA00022989"/>
    </source>
</evidence>
<evidence type="ECO:0000313" key="9">
    <source>
        <dbReference type="Proteomes" id="UP000178870"/>
    </source>
</evidence>
<comment type="subcellular location">
    <subcellularLocation>
        <location evidence="1 6">Cell membrane</location>
        <topology evidence="1 6">Multi-pass membrane protein</topology>
    </subcellularLocation>
</comment>
<feature type="transmembrane region" description="Helical" evidence="6">
    <location>
        <begin position="180"/>
        <end position="200"/>
    </location>
</feature>
<dbReference type="AlphaFoldDB" id="A0A1F7YYF5"/>
<protein>
    <recommendedName>
        <fullName evidence="6">TVP38/TMEM64 family membrane protein</fullName>
    </recommendedName>
</protein>
<keyword evidence="3 6" id="KW-0812">Transmembrane</keyword>
<evidence type="ECO:0000313" key="8">
    <source>
        <dbReference type="EMBL" id="OGM32307.1"/>
    </source>
</evidence>